<evidence type="ECO:0000313" key="1">
    <source>
        <dbReference type="EMBL" id="MDA0183791.1"/>
    </source>
</evidence>
<accession>A0A9X3NGV2</accession>
<dbReference type="AlphaFoldDB" id="A0A9X3NGV2"/>
<name>A0A9X3NGV2_9ACTN</name>
<organism evidence="1 2">
    <name type="scientific">Solirubrobacter phytolaccae</name>
    <dbReference type="NCBI Taxonomy" id="1404360"/>
    <lineage>
        <taxon>Bacteria</taxon>
        <taxon>Bacillati</taxon>
        <taxon>Actinomycetota</taxon>
        <taxon>Thermoleophilia</taxon>
        <taxon>Solirubrobacterales</taxon>
        <taxon>Solirubrobacteraceae</taxon>
        <taxon>Solirubrobacter</taxon>
    </lineage>
</organism>
<sequence>MPGGEYGADVPETVADPAADARLVVRVDNRSDSAELLELTVEGMPAGWAEVFPRTVQVPAGEQREADVSVHVPHAAEIKAAEWPLRVVAFARGRRVGSAAARVRVAPHAVVALELRPTELR</sequence>
<evidence type="ECO:0008006" key="3">
    <source>
        <dbReference type="Google" id="ProtNLM"/>
    </source>
</evidence>
<dbReference type="RefSeq" id="WP_270028205.1">
    <property type="nucleotide sequence ID" value="NZ_JAPDDP010000061.1"/>
</dbReference>
<proteinExistence type="predicted"/>
<comment type="caution">
    <text evidence="1">The sequence shown here is derived from an EMBL/GenBank/DDBJ whole genome shotgun (WGS) entry which is preliminary data.</text>
</comment>
<dbReference type="Proteomes" id="UP001147653">
    <property type="component" value="Unassembled WGS sequence"/>
</dbReference>
<keyword evidence="2" id="KW-1185">Reference proteome</keyword>
<dbReference type="EMBL" id="JAPDDP010000061">
    <property type="protein sequence ID" value="MDA0183791.1"/>
    <property type="molecule type" value="Genomic_DNA"/>
</dbReference>
<gene>
    <name evidence="1" type="ORF">OJ997_26020</name>
</gene>
<feature type="non-terminal residue" evidence="1">
    <location>
        <position position="121"/>
    </location>
</feature>
<reference evidence="1" key="1">
    <citation type="submission" date="2022-10" db="EMBL/GenBank/DDBJ databases">
        <title>The WGS of Solirubrobacter phytolaccae KCTC 29190.</title>
        <authorList>
            <person name="Jiang Z."/>
        </authorList>
    </citation>
    <scope>NUCLEOTIDE SEQUENCE</scope>
    <source>
        <strain evidence="1">KCTC 29190</strain>
    </source>
</reference>
<protein>
    <recommendedName>
        <fullName evidence="3">Alpha-galactosidase NEW3 domain-containing protein</fullName>
    </recommendedName>
</protein>
<evidence type="ECO:0000313" key="2">
    <source>
        <dbReference type="Proteomes" id="UP001147653"/>
    </source>
</evidence>